<accession>A0A413YYD5</accession>
<evidence type="ECO:0000313" key="2">
    <source>
        <dbReference type="EMBL" id="RHC14100.1"/>
    </source>
</evidence>
<protein>
    <submittedName>
        <fullName evidence="2">Uncharacterized protein</fullName>
    </submittedName>
</protein>
<dbReference type="RefSeq" id="WP_118598863.1">
    <property type="nucleotide sequence ID" value="NZ_QSHO01000017.1"/>
</dbReference>
<evidence type="ECO:0000256" key="1">
    <source>
        <dbReference type="SAM" id="MobiDB-lite"/>
    </source>
</evidence>
<dbReference type="EMBL" id="QSHO01000017">
    <property type="protein sequence ID" value="RHC14100.1"/>
    <property type="molecule type" value="Genomic_DNA"/>
</dbReference>
<sequence>MDIMRMHDMIEKLSECAKCEIDKGIENIDPCEMGQVTDMMKDLAEAMYYRTLMKAMEESSADETMEMFDRFGDGRRYYDRYRYADGRFAPKGRGTRRGYDEPPYWHMTPEMYHDMEHDRDMDRHSGRMYYTEPKMSSEGGMRDRREGKSGMSRRSYMESKELHKGNTPEDKDAKMHDLERYMKELSEDMAELISDMTPEERTMTKSKLSTLVSKM</sequence>
<name>A0A413YYD5_9FIRM</name>
<feature type="region of interest" description="Disordered" evidence="1">
    <location>
        <begin position="193"/>
        <end position="215"/>
    </location>
</feature>
<gene>
    <name evidence="2" type="ORF">DW856_15960</name>
</gene>
<dbReference type="AlphaFoldDB" id="A0A413YYD5"/>
<reference evidence="2 3" key="1">
    <citation type="submission" date="2018-08" db="EMBL/GenBank/DDBJ databases">
        <title>A genome reference for cultivated species of the human gut microbiota.</title>
        <authorList>
            <person name="Zou Y."/>
            <person name="Xue W."/>
            <person name="Luo G."/>
        </authorList>
    </citation>
    <scope>NUCLEOTIDE SEQUENCE [LARGE SCALE GENOMIC DNA]</scope>
    <source>
        <strain evidence="2 3">AM37-1AC</strain>
    </source>
</reference>
<organism evidence="2 3">
    <name type="scientific">Roseburia intestinalis</name>
    <dbReference type="NCBI Taxonomy" id="166486"/>
    <lineage>
        <taxon>Bacteria</taxon>
        <taxon>Bacillati</taxon>
        <taxon>Bacillota</taxon>
        <taxon>Clostridia</taxon>
        <taxon>Lachnospirales</taxon>
        <taxon>Lachnospiraceae</taxon>
        <taxon>Roseburia</taxon>
    </lineage>
</organism>
<feature type="region of interest" description="Disordered" evidence="1">
    <location>
        <begin position="130"/>
        <end position="175"/>
    </location>
</feature>
<proteinExistence type="predicted"/>
<dbReference type="Proteomes" id="UP000283513">
    <property type="component" value="Unassembled WGS sequence"/>
</dbReference>
<feature type="compositionally biased region" description="Polar residues" evidence="1">
    <location>
        <begin position="205"/>
        <end position="215"/>
    </location>
</feature>
<evidence type="ECO:0000313" key="3">
    <source>
        <dbReference type="Proteomes" id="UP000283513"/>
    </source>
</evidence>
<comment type="caution">
    <text evidence="2">The sequence shown here is derived from an EMBL/GenBank/DDBJ whole genome shotgun (WGS) entry which is preliminary data.</text>
</comment>
<feature type="compositionally biased region" description="Basic and acidic residues" evidence="1">
    <location>
        <begin position="155"/>
        <end position="175"/>
    </location>
</feature>